<dbReference type="InterPro" id="IPR011042">
    <property type="entry name" value="6-blade_b-propeller_TolB-like"/>
</dbReference>
<dbReference type="GO" id="GO:0060070">
    <property type="term" value="P:canonical Wnt signaling pathway"/>
    <property type="evidence" value="ECO:0007669"/>
    <property type="project" value="TreeGrafter"/>
</dbReference>
<keyword evidence="8" id="KW-1015">Disulfide bond</keyword>
<keyword evidence="3" id="KW-0245">EGF-like domain</keyword>
<keyword evidence="7" id="KW-0472">Membrane</keyword>
<gene>
    <name evidence="11" type="ORF">O3M35_011237</name>
</gene>
<evidence type="ECO:0000256" key="3">
    <source>
        <dbReference type="ARBA" id="ARBA00022536"/>
    </source>
</evidence>
<evidence type="ECO:0000256" key="1">
    <source>
        <dbReference type="ARBA" id="ARBA00004251"/>
    </source>
</evidence>
<keyword evidence="9" id="KW-0325">Glycoprotein</keyword>
<name>A0AAW1CUD0_9HEMI</name>
<evidence type="ECO:0000256" key="8">
    <source>
        <dbReference type="ARBA" id="ARBA00023157"/>
    </source>
</evidence>
<dbReference type="Proteomes" id="UP001461498">
    <property type="component" value="Unassembled WGS sequence"/>
</dbReference>
<dbReference type="AlphaFoldDB" id="A0AAW1CUD0"/>
<keyword evidence="4" id="KW-0732">Signal</keyword>
<comment type="caution">
    <text evidence="11">The sequence shown here is derived from an EMBL/GenBank/DDBJ whole genome shotgun (WGS) entry which is preliminary data.</text>
</comment>
<accession>A0AAW1CUD0</accession>
<dbReference type="GO" id="GO:0030154">
    <property type="term" value="P:cell differentiation"/>
    <property type="evidence" value="ECO:0007669"/>
    <property type="project" value="UniProtKB-KW"/>
</dbReference>
<protein>
    <submittedName>
        <fullName evidence="11">Uncharacterized protein</fullName>
    </submittedName>
</protein>
<keyword evidence="12" id="KW-1185">Reference proteome</keyword>
<evidence type="ECO:0000256" key="2">
    <source>
        <dbReference type="ARBA" id="ARBA00022475"/>
    </source>
</evidence>
<evidence type="ECO:0000256" key="10">
    <source>
        <dbReference type="PROSITE-ProRule" id="PRU00461"/>
    </source>
</evidence>
<dbReference type="SUPFAM" id="SSF63825">
    <property type="entry name" value="YWTD domain"/>
    <property type="match status" value="1"/>
</dbReference>
<keyword evidence="6" id="KW-0221">Differentiation</keyword>
<evidence type="ECO:0000313" key="12">
    <source>
        <dbReference type="Proteomes" id="UP001461498"/>
    </source>
</evidence>
<organism evidence="11 12">
    <name type="scientific">Rhynocoris fuscipes</name>
    <dbReference type="NCBI Taxonomy" id="488301"/>
    <lineage>
        <taxon>Eukaryota</taxon>
        <taxon>Metazoa</taxon>
        <taxon>Ecdysozoa</taxon>
        <taxon>Arthropoda</taxon>
        <taxon>Hexapoda</taxon>
        <taxon>Insecta</taxon>
        <taxon>Pterygota</taxon>
        <taxon>Neoptera</taxon>
        <taxon>Paraneoptera</taxon>
        <taxon>Hemiptera</taxon>
        <taxon>Heteroptera</taxon>
        <taxon>Panheteroptera</taxon>
        <taxon>Cimicomorpha</taxon>
        <taxon>Reduviidae</taxon>
        <taxon>Harpactorinae</taxon>
        <taxon>Harpactorini</taxon>
        <taxon>Rhynocoris</taxon>
    </lineage>
</organism>
<evidence type="ECO:0000313" key="11">
    <source>
        <dbReference type="EMBL" id="KAK9502461.1"/>
    </source>
</evidence>
<dbReference type="InterPro" id="IPR050778">
    <property type="entry name" value="Cueball_EGF_LRP_Nidogen"/>
</dbReference>
<dbReference type="EMBL" id="JAPXFL010000008">
    <property type="protein sequence ID" value="KAK9502461.1"/>
    <property type="molecule type" value="Genomic_DNA"/>
</dbReference>
<dbReference type="PANTHER" id="PTHR46513">
    <property type="entry name" value="VITELLOGENIN RECEPTOR-LIKE PROTEIN-RELATED-RELATED"/>
    <property type="match status" value="1"/>
</dbReference>
<evidence type="ECO:0000256" key="9">
    <source>
        <dbReference type="ARBA" id="ARBA00023180"/>
    </source>
</evidence>
<dbReference type="PROSITE" id="PS51120">
    <property type="entry name" value="LDLRB"/>
    <property type="match status" value="2"/>
</dbReference>
<keyword evidence="5" id="KW-0677">Repeat</keyword>
<dbReference type="GO" id="GO:0042813">
    <property type="term" value="F:Wnt receptor activity"/>
    <property type="evidence" value="ECO:0007669"/>
    <property type="project" value="TreeGrafter"/>
</dbReference>
<evidence type="ECO:0000256" key="7">
    <source>
        <dbReference type="ARBA" id="ARBA00023136"/>
    </source>
</evidence>
<dbReference type="PANTHER" id="PTHR46513:SF42">
    <property type="entry name" value="PROTEIN CUEBALL"/>
    <property type="match status" value="1"/>
</dbReference>
<proteinExistence type="predicted"/>
<dbReference type="InterPro" id="IPR000033">
    <property type="entry name" value="LDLR_classB_rpt"/>
</dbReference>
<sequence>MSILYLVIYLYSFIYYPDQLTIILTLFSNIAVSSEKQIELLTHKGDLVASIRHSLSHASALAFDSIHSVLYVSDTSERNVSIFRIHVTKDGKSGLLQPVVQSNVKFIEGLAYDAVSSTIFWSTGSEKTIMSARLDENKTELAVGSVLHKFSDELVYGIAVDSCRGKLYWTNCNVAKPSIERSDLNGNNREVVVSTRLFRPMAVTISQADRLMYWVEEKTGYLFSVERCALDGSNRQTIVLSENQQPLALAVSGSRLYWTDDMHTSVWSVMHSNPDLQMPMVETRLVKTYSERSTILGGVISAYQDSPLDENVCRNMIDLRTKVSLHFTIYSSISAVANLQPPKP</sequence>
<feature type="repeat" description="LDL-receptor class B" evidence="10">
    <location>
        <begin position="165"/>
        <end position="209"/>
    </location>
</feature>
<dbReference type="GO" id="GO:0017147">
    <property type="term" value="F:Wnt-protein binding"/>
    <property type="evidence" value="ECO:0007669"/>
    <property type="project" value="TreeGrafter"/>
</dbReference>
<feature type="repeat" description="LDL-receptor class B" evidence="10">
    <location>
        <begin position="210"/>
        <end position="255"/>
    </location>
</feature>
<keyword evidence="2" id="KW-1003">Cell membrane</keyword>
<evidence type="ECO:0000256" key="5">
    <source>
        <dbReference type="ARBA" id="ARBA00022737"/>
    </source>
</evidence>
<evidence type="ECO:0000256" key="6">
    <source>
        <dbReference type="ARBA" id="ARBA00022782"/>
    </source>
</evidence>
<reference evidence="11 12" key="1">
    <citation type="submission" date="2022-12" db="EMBL/GenBank/DDBJ databases">
        <title>Chromosome-level genome assembly of true bugs.</title>
        <authorList>
            <person name="Ma L."/>
            <person name="Li H."/>
        </authorList>
    </citation>
    <scope>NUCLEOTIDE SEQUENCE [LARGE SCALE GENOMIC DNA]</scope>
    <source>
        <strain evidence="11">Lab_2022b</strain>
    </source>
</reference>
<comment type="subcellular location">
    <subcellularLocation>
        <location evidence="1">Cell membrane</location>
        <topology evidence="1">Single-pass type I membrane protein</topology>
    </subcellularLocation>
</comment>
<evidence type="ECO:0000256" key="4">
    <source>
        <dbReference type="ARBA" id="ARBA00022729"/>
    </source>
</evidence>
<dbReference type="Gene3D" id="2.120.10.30">
    <property type="entry name" value="TolB, C-terminal domain"/>
    <property type="match status" value="1"/>
</dbReference>
<dbReference type="SMART" id="SM00135">
    <property type="entry name" value="LY"/>
    <property type="match status" value="5"/>
</dbReference>
<dbReference type="GO" id="GO:0005886">
    <property type="term" value="C:plasma membrane"/>
    <property type="evidence" value="ECO:0007669"/>
    <property type="project" value="UniProtKB-SubCell"/>
</dbReference>